<protein>
    <recommendedName>
        <fullName evidence="2">Protein kinase domain-containing protein</fullName>
    </recommendedName>
</protein>
<feature type="non-terminal residue" evidence="3">
    <location>
        <position position="1"/>
    </location>
</feature>
<dbReference type="InterPro" id="IPR011009">
    <property type="entry name" value="Kinase-like_dom_sf"/>
</dbReference>
<accession>A0A7R9R149</accession>
<dbReference type="InterPro" id="IPR000719">
    <property type="entry name" value="Prot_kinase_dom"/>
</dbReference>
<evidence type="ECO:0000259" key="2">
    <source>
        <dbReference type="PROSITE" id="PS50011"/>
    </source>
</evidence>
<feature type="compositionally biased region" description="Basic and acidic residues" evidence="1">
    <location>
        <begin position="42"/>
        <end position="55"/>
    </location>
</feature>
<feature type="domain" description="Protein kinase" evidence="2">
    <location>
        <begin position="1"/>
        <end position="113"/>
    </location>
</feature>
<sequence>DLHSGNILLARNVRNGRFFKVADFGSATLRKSISTVSNTTREAPEVRRGESNDPKSDVYSLAIITEEIFGFDLDAIMRSVIQSNSQKYSSENEVLNKCVVHLKQTRLLDPLVV</sequence>
<dbReference type="Proteomes" id="UP000728032">
    <property type="component" value="Unassembled WGS sequence"/>
</dbReference>
<organism evidence="3">
    <name type="scientific">Oppiella nova</name>
    <dbReference type="NCBI Taxonomy" id="334625"/>
    <lineage>
        <taxon>Eukaryota</taxon>
        <taxon>Metazoa</taxon>
        <taxon>Ecdysozoa</taxon>
        <taxon>Arthropoda</taxon>
        <taxon>Chelicerata</taxon>
        <taxon>Arachnida</taxon>
        <taxon>Acari</taxon>
        <taxon>Acariformes</taxon>
        <taxon>Sarcoptiformes</taxon>
        <taxon>Oribatida</taxon>
        <taxon>Brachypylina</taxon>
        <taxon>Oppioidea</taxon>
        <taxon>Oppiidae</taxon>
        <taxon>Oppiella</taxon>
    </lineage>
</organism>
<dbReference type="AlphaFoldDB" id="A0A7R9R149"/>
<dbReference type="Gene3D" id="1.10.510.10">
    <property type="entry name" value="Transferase(Phosphotransferase) domain 1"/>
    <property type="match status" value="1"/>
</dbReference>
<evidence type="ECO:0000256" key="1">
    <source>
        <dbReference type="SAM" id="MobiDB-lite"/>
    </source>
</evidence>
<dbReference type="SUPFAM" id="SSF56112">
    <property type="entry name" value="Protein kinase-like (PK-like)"/>
    <property type="match status" value="1"/>
</dbReference>
<evidence type="ECO:0000313" key="3">
    <source>
        <dbReference type="EMBL" id="CAD7665006.1"/>
    </source>
</evidence>
<evidence type="ECO:0000313" key="4">
    <source>
        <dbReference type="Proteomes" id="UP000728032"/>
    </source>
</evidence>
<reference evidence="3" key="1">
    <citation type="submission" date="2020-11" db="EMBL/GenBank/DDBJ databases">
        <authorList>
            <person name="Tran Van P."/>
        </authorList>
    </citation>
    <scope>NUCLEOTIDE SEQUENCE</scope>
</reference>
<feature type="non-terminal residue" evidence="3">
    <location>
        <position position="113"/>
    </location>
</feature>
<feature type="region of interest" description="Disordered" evidence="1">
    <location>
        <begin position="35"/>
        <end position="55"/>
    </location>
</feature>
<dbReference type="GO" id="GO:0004672">
    <property type="term" value="F:protein kinase activity"/>
    <property type="evidence" value="ECO:0007669"/>
    <property type="project" value="InterPro"/>
</dbReference>
<dbReference type="EMBL" id="CAJPVJ010042589">
    <property type="protein sequence ID" value="CAG2182143.1"/>
    <property type="molecule type" value="Genomic_DNA"/>
</dbReference>
<dbReference type="EMBL" id="OC957414">
    <property type="protein sequence ID" value="CAD7665006.1"/>
    <property type="molecule type" value="Genomic_DNA"/>
</dbReference>
<gene>
    <name evidence="3" type="ORF">ONB1V03_LOCUS21564</name>
</gene>
<keyword evidence="4" id="KW-1185">Reference proteome</keyword>
<proteinExistence type="predicted"/>
<dbReference type="PROSITE" id="PS50011">
    <property type="entry name" value="PROTEIN_KINASE_DOM"/>
    <property type="match status" value="1"/>
</dbReference>
<dbReference type="GO" id="GO:0005524">
    <property type="term" value="F:ATP binding"/>
    <property type="evidence" value="ECO:0007669"/>
    <property type="project" value="InterPro"/>
</dbReference>
<name>A0A7R9R149_9ACAR</name>